<reference evidence="3 4" key="1">
    <citation type="submission" date="2019-06" db="EMBL/GenBank/DDBJ databases">
        <title>Complete genome sequence of Janthinobacterium sp. SNU WT3 isolated from diseased rainbow trout.</title>
        <authorList>
            <person name="Oh W.T."/>
            <person name="Park S.C."/>
        </authorList>
    </citation>
    <scope>NUCLEOTIDE SEQUENCE [LARGE SCALE GENOMIC DNA]</scope>
    <source>
        <strain evidence="3 4">SNU WT3</strain>
    </source>
</reference>
<dbReference type="InterPro" id="IPR014263">
    <property type="entry name" value="Methanolan_biosynth_EpsI"/>
</dbReference>
<name>A0A4Y6RLV0_9BURK</name>
<keyword evidence="1" id="KW-0732">Signal</keyword>
<feature type="chain" id="PRO_5021384680" evidence="1">
    <location>
        <begin position="24"/>
        <end position="222"/>
    </location>
</feature>
<evidence type="ECO:0000313" key="4">
    <source>
        <dbReference type="Proteomes" id="UP000316665"/>
    </source>
</evidence>
<dbReference type="KEGG" id="jas:FJQ89_25070"/>
<evidence type="ECO:0000259" key="2">
    <source>
        <dbReference type="Pfam" id="PF11984"/>
    </source>
</evidence>
<dbReference type="AlphaFoldDB" id="A0A4Y6RLV0"/>
<gene>
    <name evidence="3" type="primary">epsI</name>
    <name evidence="3" type="ORF">FJQ89_25070</name>
</gene>
<evidence type="ECO:0000313" key="3">
    <source>
        <dbReference type="EMBL" id="QDG73340.1"/>
    </source>
</evidence>
<keyword evidence="4" id="KW-1185">Reference proteome</keyword>
<dbReference type="InterPro" id="IPR054653">
    <property type="entry name" value="EpsI_type_B_pred"/>
</dbReference>
<feature type="domain" description="Methanolan biosynthesis EpsI" evidence="2">
    <location>
        <begin position="10"/>
        <end position="212"/>
    </location>
</feature>
<feature type="signal peptide" evidence="1">
    <location>
        <begin position="1"/>
        <end position="23"/>
    </location>
</feature>
<sequence length="222" mass="24916">MKTRLIGAMVMGACMLLAAGATVALTPHIYQAKIRPPFVLENVIPVQFGEWSEEKNQMAAVVSPETAAMLKKIYSQTLSRTYVNRQGERVMLSIAYGGDQSDTMQVHYPEVCYPAQGFQLLRERSETLKLAYSSIPVKRLETSLANQRFEPITYWTTVGDQVVQGGFNKKLAEMKYGMDGQIPDGLLFRVSSIDMNTARAYRLHDNFVSALEKRCLRHIASV</sequence>
<dbReference type="NCBIfam" id="TIGR02914">
    <property type="entry name" value="EpsI_fam"/>
    <property type="match status" value="1"/>
</dbReference>
<dbReference type="Pfam" id="PF11984">
    <property type="entry name" value="DUF3485"/>
    <property type="match status" value="1"/>
</dbReference>
<proteinExistence type="predicted"/>
<evidence type="ECO:0000256" key="1">
    <source>
        <dbReference type="SAM" id="SignalP"/>
    </source>
</evidence>
<accession>A0A4Y6RLV0</accession>
<protein>
    <submittedName>
        <fullName evidence="3">EpsI family protein</fullName>
    </submittedName>
</protein>
<dbReference type="RefSeq" id="WP_141172147.1">
    <property type="nucleotide sequence ID" value="NZ_CP041185.1"/>
</dbReference>
<dbReference type="EMBL" id="CP041185">
    <property type="protein sequence ID" value="QDG73340.1"/>
    <property type="molecule type" value="Genomic_DNA"/>
</dbReference>
<dbReference type="OrthoDB" id="8583485at2"/>
<dbReference type="Proteomes" id="UP000316665">
    <property type="component" value="Chromosome"/>
</dbReference>
<dbReference type="NCBIfam" id="NF045609">
    <property type="entry name" value="EpsI_type_B"/>
    <property type="match status" value="1"/>
</dbReference>
<organism evidence="3 4">
    <name type="scientific">Janthinobacterium tructae</name>
    <dbReference type="NCBI Taxonomy" id="2590869"/>
    <lineage>
        <taxon>Bacteria</taxon>
        <taxon>Pseudomonadati</taxon>
        <taxon>Pseudomonadota</taxon>
        <taxon>Betaproteobacteria</taxon>
        <taxon>Burkholderiales</taxon>
        <taxon>Oxalobacteraceae</taxon>
        <taxon>Janthinobacterium</taxon>
    </lineage>
</organism>